<dbReference type="InterPro" id="IPR036282">
    <property type="entry name" value="Glutathione-S-Trfase_C_sf"/>
</dbReference>
<keyword evidence="3" id="KW-1185">Reference proteome</keyword>
<reference evidence="2 3" key="1">
    <citation type="submission" date="2020-06" db="EMBL/GenBank/DDBJ databases">
        <title>Genome sequence of 2 isolates from Red Sea Mangroves.</title>
        <authorList>
            <person name="Sefrji F."/>
            <person name="Michoud G."/>
            <person name="Merlino G."/>
            <person name="Daffonchio D."/>
        </authorList>
    </citation>
    <scope>NUCLEOTIDE SEQUENCE [LARGE SCALE GENOMIC DNA]</scope>
    <source>
        <strain evidence="2 3">R1DC25</strain>
    </source>
</reference>
<dbReference type="GO" id="GO:0004364">
    <property type="term" value="F:glutathione transferase activity"/>
    <property type="evidence" value="ECO:0007669"/>
    <property type="project" value="TreeGrafter"/>
</dbReference>
<dbReference type="CDD" id="cd03049">
    <property type="entry name" value="GST_N_3"/>
    <property type="match status" value="1"/>
</dbReference>
<dbReference type="SUPFAM" id="SSF52833">
    <property type="entry name" value="Thioredoxin-like"/>
    <property type="match status" value="1"/>
</dbReference>
<evidence type="ECO:0000313" key="2">
    <source>
        <dbReference type="EMBL" id="QPC44185.1"/>
    </source>
</evidence>
<protein>
    <submittedName>
        <fullName evidence="2">Glutathione S-transferase</fullName>
    </submittedName>
</protein>
<accession>A0A7S8C6A6</accession>
<dbReference type="CDD" id="cd03205">
    <property type="entry name" value="GST_C_6"/>
    <property type="match status" value="1"/>
</dbReference>
<dbReference type="EMBL" id="CP058214">
    <property type="protein sequence ID" value="QPC44185.1"/>
    <property type="molecule type" value="Genomic_DNA"/>
</dbReference>
<dbReference type="Gene3D" id="3.40.30.10">
    <property type="entry name" value="Glutaredoxin"/>
    <property type="match status" value="1"/>
</dbReference>
<proteinExistence type="predicted"/>
<dbReference type="GO" id="GO:0006749">
    <property type="term" value="P:glutathione metabolic process"/>
    <property type="evidence" value="ECO:0007669"/>
    <property type="project" value="TreeGrafter"/>
</dbReference>
<dbReference type="InterPro" id="IPR004045">
    <property type="entry name" value="Glutathione_S-Trfase_N"/>
</dbReference>
<gene>
    <name evidence="2" type="ORF">HW532_16680</name>
</gene>
<feature type="domain" description="GST N-terminal" evidence="1">
    <location>
        <begin position="1"/>
        <end position="82"/>
    </location>
</feature>
<evidence type="ECO:0000259" key="1">
    <source>
        <dbReference type="PROSITE" id="PS50404"/>
    </source>
</evidence>
<dbReference type="PROSITE" id="PS50404">
    <property type="entry name" value="GST_NTER"/>
    <property type="match status" value="1"/>
</dbReference>
<dbReference type="Pfam" id="PF13409">
    <property type="entry name" value="GST_N_2"/>
    <property type="match status" value="1"/>
</dbReference>
<dbReference type="KEGG" id="kmn:HW532_16680"/>
<dbReference type="Proteomes" id="UP000593594">
    <property type="component" value="Chromosome"/>
</dbReference>
<sequence>MKLFYSAASPYVRKVLVVAHETGLADRIEFLDAAANPVKRDTAIVRHNPLGKVPTMLVDGDTALYDSRVIAEYVDAQHDGQRMFPAEGEARWAALTLQALADGLLDAALLVRYETMMRPKEFVWSDWVDGQMAKIDSAFDEMEKTWAGHLETRLDIGTIAVASAIGYLGLRFADHDWRSGHPRVSAWYDSFCERPSMQATQPKG</sequence>
<dbReference type="PANTHER" id="PTHR42673:SF4">
    <property type="entry name" value="MALEYLACETOACETATE ISOMERASE"/>
    <property type="match status" value="1"/>
</dbReference>
<dbReference type="SUPFAM" id="SSF47616">
    <property type="entry name" value="GST C-terminal domain-like"/>
    <property type="match status" value="1"/>
</dbReference>
<name>A0A7S8C6A6_9HYPH</name>
<dbReference type="PANTHER" id="PTHR42673">
    <property type="entry name" value="MALEYLACETOACETATE ISOMERASE"/>
    <property type="match status" value="1"/>
</dbReference>
<dbReference type="Gene3D" id="1.20.1050.10">
    <property type="match status" value="1"/>
</dbReference>
<evidence type="ECO:0000313" key="3">
    <source>
        <dbReference type="Proteomes" id="UP000593594"/>
    </source>
</evidence>
<dbReference type="GO" id="GO:0016034">
    <property type="term" value="F:maleylacetoacetate isomerase activity"/>
    <property type="evidence" value="ECO:0007669"/>
    <property type="project" value="TreeGrafter"/>
</dbReference>
<organism evidence="2 3">
    <name type="scientific">Kaustia mangrovi</name>
    <dbReference type="NCBI Taxonomy" id="2593653"/>
    <lineage>
        <taxon>Bacteria</taxon>
        <taxon>Pseudomonadati</taxon>
        <taxon>Pseudomonadota</taxon>
        <taxon>Alphaproteobacteria</taxon>
        <taxon>Hyphomicrobiales</taxon>
        <taxon>Parvibaculaceae</taxon>
        <taxon>Kaustia</taxon>
    </lineage>
</organism>
<dbReference type="AlphaFoldDB" id="A0A7S8C6A6"/>
<dbReference type="Pfam" id="PF13410">
    <property type="entry name" value="GST_C_2"/>
    <property type="match status" value="1"/>
</dbReference>
<dbReference type="GO" id="GO:0006559">
    <property type="term" value="P:L-phenylalanine catabolic process"/>
    <property type="evidence" value="ECO:0007669"/>
    <property type="project" value="TreeGrafter"/>
</dbReference>
<keyword evidence="2" id="KW-0808">Transferase</keyword>
<dbReference type="InterPro" id="IPR036249">
    <property type="entry name" value="Thioredoxin-like_sf"/>
</dbReference>
<dbReference type="RefSeq" id="WP_213161552.1">
    <property type="nucleotide sequence ID" value="NZ_CP058214.1"/>
</dbReference>